<dbReference type="OrthoDB" id="2570531at2"/>
<dbReference type="Proteomes" id="UP000184699">
    <property type="component" value="Unassembled WGS sequence"/>
</dbReference>
<protein>
    <recommendedName>
        <fullName evidence="3">Phosphotransferase enzyme family protein</fullName>
    </recommendedName>
</protein>
<dbReference type="InterPro" id="IPR011009">
    <property type="entry name" value="Kinase-like_dom_sf"/>
</dbReference>
<proteinExistence type="predicted"/>
<dbReference type="SUPFAM" id="SSF56112">
    <property type="entry name" value="Protein kinase-like (PK-like)"/>
    <property type="match status" value="1"/>
</dbReference>
<reference evidence="2" key="1">
    <citation type="submission" date="2016-11" db="EMBL/GenBank/DDBJ databases">
        <authorList>
            <person name="Varghese N."/>
            <person name="Submissions S."/>
        </authorList>
    </citation>
    <scope>NUCLEOTIDE SEQUENCE [LARGE SCALE GENOMIC DNA]</scope>
    <source>
        <strain evidence="2">DSM 8595</strain>
    </source>
</reference>
<evidence type="ECO:0000313" key="1">
    <source>
        <dbReference type="EMBL" id="SIN77985.1"/>
    </source>
</evidence>
<keyword evidence="2" id="KW-1185">Reference proteome</keyword>
<sequence length="314" mass="33569">MTTAEFARPLLLRTAPISVVEFVTSVLGGGIARETPAAAGFTPSVASVVSAASGRHVFVKAGAVGDAGGDAVRVGAELASTIGDLGPPLLSWSESDGWVVAVYERVHGAAIAEWNHADLGSLAALSHHLRERLDPSPVRATEPYAHAFAPLLGAWEALQRPATAATASVAHVRHLDLPYGLRVETLAELEAEWFETLASGTAFQHGDIRRDNVMREPSGRLRLVDWTHRWTAPGWADWIRLIPDIAADGFDPEAVLAASAWSDADPHGVDVMLAGLAGRCWRDGHAPAVPGLPQLRPMQLLQGDMTLRWLARRL</sequence>
<gene>
    <name evidence="1" type="ORF">SAMN05443544_1081</name>
</gene>
<evidence type="ECO:0000313" key="2">
    <source>
        <dbReference type="Proteomes" id="UP000184699"/>
    </source>
</evidence>
<name>A0A1N6E4K1_9MICO</name>
<dbReference type="RefSeq" id="WP_074259222.1">
    <property type="nucleotide sequence ID" value="NZ_FSRJ01000001.1"/>
</dbReference>
<organism evidence="1 2">
    <name type="scientific">Agromyces cerinus subsp. cerinus</name>
    <dbReference type="NCBI Taxonomy" id="232089"/>
    <lineage>
        <taxon>Bacteria</taxon>
        <taxon>Bacillati</taxon>
        <taxon>Actinomycetota</taxon>
        <taxon>Actinomycetes</taxon>
        <taxon>Micrococcales</taxon>
        <taxon>Microbacteriaceae</taxon>
        <taxon>Agromyces</taxon>
    </lineage>
</organism>
<dbReference type="AlphaFoldDB" id="A0A1N6E4K1"/>
<dbReference type="EMBL" id="FSRJ01000001">
    <property type="protein sequence ID" value="SIN77985.1"/>
    <property type="molecule type" value="Genomic_DNA"/>
</dbReference>
<accession>A0A1N6E4K1</accession>
<dbReference type="STRING" id="232089.SAMN05443544_1081"/>
<evidence type="ECO:0008006" key="3">
    <source>
        <dbReference type="Google" id="ProtNLM"/>
    </source>
</evidence>